<accession>A0A1G2B5P4</accession>
<organism evidence="1 2">
    <name type="scientific">Candidatus Kerfeldbacteria bacterium RIFCSPLOWO2_01_FULL_48_11</name>
    <dbReference type="NCBI Taxonomy" id="1798543"/>
    <lineage>
        <taxon>Bacteria</taxon>
        <taxon>Candidatus Kerfeldiibacteriota</taxon>
    </lineage>
</organism>
<reference evidence="1 2" key="1">
    <citation type="journal article" date="2016" name="Nat. Commun.">
        <title>Thousands of microbial genomes shed light on interconnected biogeochemical processes in an aquifer system.</title>
        <authorList>
            <person name="Anantharaman K."/>
            <person name="Brown C.T."/>
            <person name="Hug L.A."/>
            <person name="Sharon I."/>
            <person name="Castelle C.J."/>
            <person name="Probst A.J."/>
            <person name="Thomas B.C."/>
            <person name="Singh A."/>
            <person name="Wilkins M.J."/>
            <person name="Karaoz U."/>
            <person name="Brodie E.L."/>
            <person name="Williams K.H."/>
            <person name="Hubbard S.S."/>
            <person name="Banfield J.F."/>
        </authorList>
    </citation>
    <scope>NUCLEOTIDE SEQUENCE [LARGE SCALE GENOMIC DNA]</scope>
</reference>
<comment type="caution">
    <text evidence="1">The sequence shown here is derived from an EMBL/GenBank/DDBJ whole genome shotgun (WGS) entry which is preliminary data.</text>
</comment>
<dbReference type="AlphaFoldDB" id="A0A1G2B5P4"/>
<gene>
    <name evidence="1" type="ORF">A2898_00815</name>
</gene>
<evidence type="ECO:0000313" key="1">
    <source>
        <dbReference type="EMBL" id="OGY84518.1"/>
    </source>
</evidence>
<proteinExistence type="predicted"/>
<sequence>MTHPTYPVVEENGDGTFTAYMVDKKRGRVWGECTSPDRMEAIIGSRNAQPSDGKIKRMIGWVTRHPIKAGIIVGLYMMFRRPIHQVASEAIRQVGGFLGAVGLKPVEEAFRKVANKVYNPERW</sequence>
<evidence type="ECO:0000313" key="2">
    <source>
        <dbReference type="Proteomes" id="UP000179164"/>
    </source>
</evidence>
<name>A0A1G2B5P4_9BACT</name>
<protein>
    <submittedName>
        <fullName evidence="1">Uncharacterized protein</fullName>
    </submittedName>
</protein>
<dbReference type="EMBL" id="MHKE01000007">
    <property type="protein sequence ID" value="OGY84518.1"/>
    <property type="molecule type" value="Genomic_DNA"/>
</dbReference>
<dbReference type="Proteomes" id="UP000179164">
    <property type="component" value="Unassembled WGS sequence"/>
</dbReference>